<dbReference type="Pfam" id="PF14346">
    <property type="entry name" value="DUF4398"/>
    <property type="match status" value="1"/>
</dbReference>
<dbReference type="Pfam" id="PF00691">
    <property type="entry name" value="OmpA"/>
    <property type="match status" value="1"/>
</dbReference>
<dbReference type="Proteomes" id="UP001374803">
    <property type="component" value="Chromosome"/>
</dbReference>
<gene>
    <name evidence="8" type="ORF">LVJ94_02285</name>
</gene>
<dbReference type="CDD" id="cd07185">
    <property type="entry name" value="OmpA_C-like"/>
    <property type="match status" value="1"/>
</dbReference>
<evidence type="ECO:0000256" key="4">
    <source>
        <dbReference type="PROSITE-ProRule" id="PRU00473"/>
    </source>
</evidence>
<dbReference type="RefSeq" id="WP_394835742.1">
    <property type="nucleotide sequence ID" value="NZ_CP089929.1"/>
</dbReference>
<protein>
    <submittedName>
        <fullName evidence="8">OmpA family protein</fullName>
    </submittedName>
</protein>
<accession>A0ABZ2L8F5</accession>
<evidence type="ECO:0000256" key="1">
    <source>
        <dbReference type="ARBA" id="ARBA00004442"/>
    </source>
</evidence>
<dbReference type="InterPro" id="IPR036737">
    <property type="entry name" value="OmpA-like_sf"/>
</dbReference>
<feature type="coiled-coil region" evidence="5">
    <location>
        <begin position="120"/>
        <end position="147"/>
    </location>
</feature>
<dbReference type="InterPro" id="IPR050330">
    <property type="entry name" value="Bact_OuterMem_StrucFunc"/>
</dbReference>
<dbReference type="SUPFAM" id="SSF103088">
    <property type="entry name" value="OmpA-like"/>
    <property type="match status" value="1"/>
</dbReference>
<proteinExistence type="predicted"/>
<keyword evidence="2 4" id="KW-0472">Membrane</keyword>
<dbReference type="PANTHER" id="PTHR30329:SF21">
    <property type="entry name" value="LIPOPROTEIN YIAD-RELATED"/>
    <property type="match status" value="1"/>
</dbReference>
<comment type="subcellular location">
    <subcellularLocation>
        <location evidence="1">Cell outer membrane</location>
    </subcellularLocation>
</comment>
<keyword evidence="3" id="KW-0998">Cell outer membrane</keyword>
<dbReference type="PROSITE" id="PS51257">
    <property type="entry name" value="PROKAR_LIPOPROTEIN"/>
    <property type="match status" value="1"/>
</dbReference>
<dbReference type="InterPro" id="IPR006665">
    <property type="entry name" value="OmpA-like"/>
</dbReference>
<dbReference type="PRINTS" id="PR01021">
    <property type="entry name" value="OMPADOMAIN"/>
</dbReference>
<dbReference type="PROSITE" id="PS51123">
    <property type="entry name" value="OMPA_2"/>
    <property type="match status" value="1"/>
</dbReference>
<evidence type="ECO:0000313" key="9">
    <source>
        <dbReference type="Proteomes" id="UP001374803"/>
    </source>
</evidence>
<name>A0ABZ2L8F5_9BACT</name>
<dbReference type="Gene3D" id="3.30.1330.60">
    <property type="entry name" value="OmpA-like domain"/>
    <property type="match status" value="1"/>
</dbReference>
<evidence type="ECO:0000313" key="8">
    <source>
        <dbReference type="EMBL" id="WXB06091.1"/>
    </source>
</evidence>
<dbReference type="InterPro" id="IPR006664">
    <property type="entry name" value="OMP_bac"/>
</dbReference>
<keyword evidence="9" id="KW-1185">Reference proteome</keyword>
<feature type="domain" description="OmpA-like" evidence="7">
    <location>
        <begin position="154"/>
        <end position="272"/>
    </location>
</feature>
<dbReference type="InterPro" id="IPR025511">
    <property type="entry name" value="DUF4398"/>
</dbReference>
<feature type="signal peptide" evidence="6">
    <location>
        <begin position="1"/>
        <end position="20"/>
    </location>
</feature>
<evidence type="ECO:0000256" key="6">
    <source>
        <dbReference type="SAM" id="SignalP"/>
    </source>
</evidence>
<organism evidence="8 9">
    <name type="scientific">Pendulispora rubella</name>
    <dbReference type="NCBI Taxonomy" id="2741070"/>
    <lineage>
        <taxon>Bacteria</taxon>
        <taxon>Pseudomonadati</taxon>
        <taxon>Myxococcota</taxon>
        <taxon>Myxococcia</taxon>
        <taxon>Myxococcales</taxon>
        <taxon>Sorangiineae</taxon>
        <taxon>Pendulisporaceae</taxon>
        <taxon>Pendulispora</taxon>
    </lineage>
</organism>
<evidence type="ECO:0000256" key="5">
    <source>
        <dbReference type="SAM" id="Coils"/>
    </source>
</evidence>
<evidence type="ECO:0000256" key="2">
    <source>
        <dbReference type="ARBA" id="ARBA00023136"/>
    </source>
</evidence>
<reference evidence="8" key="1">
    <citation type="submission" date="2021-12" db="EMBL/GenBank/DDBJ databases">
        <title>Discovery of the Pendulisporaceae a myxobacterial family with distinct sporulation behavior and unique specialized metabolism.</title>
        <authorList>
            <person name="Garcia R."/>
            <person name="Popoff A."/>
            <person name="Bader C.D."/>
            <person name="Loehr J."/>
            <person name="Walesch S."/>
            <person name="Walt C."/>
            <person name="Boldt J."/>
            <person name="Bunk B."/>
            <person name="Haeckl F.J.F.P.J."/>
            <person name="Gunesch A.P."/>
            <person name="Birkelbach J."/>
            <person name="Nuebel U."/>
            <person name="Pietschmann T."/>
            <person name="Bach T."/>
            <person name="Mueller R."/>
        </authorList>
    </citation>
    <scope>NUCLEOTIDE SEQUENCE</scope>
    <source>
        <strain evidence="8">MSr11367</strain>
    </source>
</reference>
<evidence type="ECO:0000256" key="3">
    <source>
        <dbReference type="ARBA" id="ARBA00023237"/>
    </source>
</evidence>
<keyword evidence="5" id="KW-0175">Coiled coil</keyword>
<keyword evidence="6" id="KW-0732">Signal</keyword>
<dbReference type="EMBL" id="CP089983">
    <property type="protein sequence ID" value="WXB06091.1"/>
    <property type="molecule type" value="Genomic_DNA"/>
</dbReference>
<dbReference type="PANTHER" id="PTHR30329">
    <property type="entry name" value="STATOR ELEMENT OF FLAGELLAR MOTOR COMPLEX"/>
    <property type="match status" value="1"/>
</dbReference>
<sequence length="279" mass="29997">MKSKYVFALAPLAGLLAACASTSPPNELVRARTAYNGVSQGMAHELAPADVRTARQTLDVAERSFDDDGDSDETKDLAYAAQRRAECADAKARTQFALQQERDAVVREKVVHEQIDKANKAKLEAALEKERKDQQAADRRMAELSQIASVRKDDRGTILTVPGSTLFSAGKSTLLPSAKSKLTQLATVLAEQDPSIKIQIEGYTDSAGSTKSNDRLSQARADAVRVFLASNGVPDGRLTAVGMGSANPVGSNTTAEGRADNRRVEIVVQNAKELNKEVR</sequence>
<feature type="chain" id="PRO_5047157165" evidence="6">
    <location>
        <begin position="21"/>
        <end position="279"/>
    </location>
</feature>
<evidence type="ECO:0000259" key="7">
    <source>
        <dbReference type="PROSITE" id="PS51123"/>
    </source>
</evidence>